<evidence type="ECO:0000313" key="1">
    <source>
        <dbReference type="EMBL" id="RZC58212.1"/>
    </source>
</evidence>
<dbReference type="Gramene" id="RZC58212">
    <property type="protein sequence ID" value="RZC58212"/>
    <property type="gene ID" value="C5167_005507"/>
</dbReference>
<reference evidence="1 2" key="1">
    <citation type="journal article" date="2018" name="Science">
        <title>The opium poppy genome and morphinan production.</title>
        <authorList>
            <person name="Guo L."/>
            <person name="Winzer T."/>
            <person name="Yang X."/>
            <person name="Li Y."/>
            <person name="Ning Z."/>
            <person name="He Z."/>
            <person name="Teodor R."/>
            <person name="Lu Y."/>
            <person name="Bowser T.A."/>
            <person name="Graham I.A."/>
            <person name="Ye K."/>
        </authorList>
    </citation>
    <scope>NUCLEOTIDE SEQUENCE [LARGE SCALE GENOMIC DNA]</scope>
    <source>
        <strain evidence="2">cv. HN1</strain>
        <tissue evidence="1">Leaves</tissue>
    </source>
</reference>
<name>A0A4Y7JDT6_PAPSO</name>
<gene>
    <name evidence="1" type="ORF">C5167_005507</name>
</gene>
<protein>
    <submittedName>
        <fullName evidence="1">Uncharacterized protein</fullName>
    </submittedName>
</protein>
<dbReference type="EMBL" id="CM010718">
    <property type="protein sequence ID" value="RZC58212.1"/>
    <property type="molecule type" value="Genomic_DNA"/>
</dbReference>
<dbReference type="Proteomes" id="UP000316621">
    <property type="component" value="Chromosome 4"/>
</dbReference>
<keyword evidence="2" id="KW-1185">Reference proteome</keyword>
<organism evidence="1 2">
    <name type="scientific">Papaver somniferum</name>
    <name type="common">Opium poppy</name>
    <dbReference type="NCBI Taxonomy" id="3469"/>
    <lineage>
        <taxon>Eukaryota</taxon>
        <taxon>Viridiplantae</taxon>
        <taxon>Streptophyta</taxon>
        <taxon>Embryophyta</taxon>
        <taxon>Tracheophyta</taxon>
        <taxon>Spermatophyta</taxon>
        <taxon>Magnoliopsida</taxon>
        <taxon>Ranunculales</taxon>
        <taxon>Papaveraceae</taxon>
        <taxon>Papaveroideae</taxon>
        <taxon>Papaver</taxon>
    </lineage>
</organism>
<dbReference type="AlphaFoldDB" id="A0A4Y7JDT6"/>
<proteinExistence type="predicted"/>
<evidence type="ECO:0000313" key="2">
    <source>
        <dbReference type="Proteomes" id="UP000316621"/>
    </source>
</evidence>
<sequence length="218" mass="25458">MEGGKRKRGWTEKREVKEEMKVKIGVTFQRFVFRTSKRIDTVQNLAAKKKQELAEQVKDISKHFKEFDKYLFLGAFACERDITEAGKHTLKNKIENIIKLSRALACSYKTTRRRPKILVYWLWVYMERSLKVAPDFWQGIIMPISRGELVHGPGRDDSLSHSLSDRCILQWRLVLMVCYQAVLRKCLMCLLLFIVASFADSFYSSLVKIPGCEELQLE</sequence>
<accession>A0A4Y7JDT6</accession>